<dbReference type="PANTHER" id="PTHR30037:SF4">
    <property type="entry name" value="DNA-3-METHYLADENINE GLYCOSYLASE I"/>
    <property type="match status" value="1"/>
</dbReference>
<dbReference type="OrthoDB" id="9807664at2"/>
<dbReference type="GO" id="GO:0008725">
    <property type="term" value="F:DNA-3-methyladenine glycosylase activity"/>
    <property type="evidence" value="ECO:0007669"/>
    <property type="project" value="InterPro"/>
</dbReference>
<gene>
    <name evidence="2" type="ORF">FAB82_20750</name>
</gene>
<keyword evidence="1" id="KW-0862">Zinc</keyword>
<dbReference type="InterPro" id="IPR052891">
    <property type="entry name" value="DNA-3mA_glycosylase"/>
</dbReference>
<dbReference type="InterPro" id="IPR004597">
    <property type="entry name" value="Tag"/>
</dbReference>
<dbReference type="EMBL" id="STGY01000071">
    <property type="protein sequence ID" value="THV36991.1"/>
    <property type="molecule type" value="Genomic_DNA"/>
</dbReference>
<keyword evidence="1" id="KW-0479">Metal-binding</keyword>
<sequence length="231" mass="25478">MDRNLCRDREAIPETYSAPLATRIVGGGAYARSREKGVAVSEGATIGDDGLARCPWGAEPAIYREYHDTEWGRPIRGDDELFERISLEAFQSGLSWLTILRKREAFRAAFAGFRIEAVAAFTEEDEARLLDDAGIVRNRAKIAATIANARAAQRLDGGLTELIWSFAPPQRERPKAIGEIPAVTPESTALSKALKKQGFRFVGPTTAYAMMQAIGMVDDHLAECHTEPERR</sequence>
<dbReference type="Pfam" id="PF03352">
    <property type="entry name" value="Adenine_glyco"/>
    <property type="match status" value="1"/>
</dbReference>
<evidence type="ECO:0000256" key="1">
    <source>
        <dbReference type="PIRSR" id="PIRSR604597-1"/>
    </source>
</evidence>
<reference evidence="3" key="1">
    <citation type="submission" date="2019-04" db="EMBL/GenBank/DDBJ databases">
        <title>Nocardioides xinjiangensis sp. nov.</title>
        <authorList>
            <person name="Liu S."/>
        </authorList>
    </citation>
    <scope>NUCLEOTIDE SEQUENCE [LARGE SCALE GENOMIC DNA]</scope>
    <source>
        <strain evidence="3">18</strain>
    </source>
</reference>
<organism evidence="2 3">
    <name type="scientific">Glycomyces buryatensis</name>
    <dbReference type="NCBI Taxonomy" id="2570927"/>
    <lineage>
        <taxon>Bacteria</taxon>
        <taxon>Bacillati</taxon>
        <taxon>Actinomycetota</taxon>
        <taxon>Actinomycetes</taxon>
        <taxon>Glycomycetales</taxon>
        <taxon>Glycomycetaceae</taxon>
        <taxon>Glycomyces</taxon>
    </lineage>
</organism>
<dbReference type="PANTHER" id="PTHR30037">
    <property type="entry name" value="DNA-3-METHYLADENINE GLYCOSYLASE 1"/>
    <property type="match status" value="1"/>
</dbReference>
<dbReference type="InterPro" id="IPR011257">
    <property type="entry name" value="DNA_glycosylase"/>
</dbReference>
<dbReference type="Proteomes" id="UP000308760">
    <property type="component" value="Unassembled WGS sequence"/>
</dbReference>
<accession>A0A4S8Q1M1</accession>
<keyword evidence="3" id="KW-1185">Reference proteome</keyword>
<dbReference type="InterPro" id="IPR005019">
    <property type="entry name" value="Adenine_glyco"/>
</dbReference>
<evidence type="ECO:0000313" key="2">
    <source>
        <dbReference type="EMBL" id="THV36991.1"/>
    </source>
</evidence>
<name>A0A4S8Q1M1_9ACTN</name>
<dbReference type="GO" id="GO:0046872">
    <property type="term" value="F:metal ion binding"/>
    <property type="evidence" value="ECO:0007669"/>
    <property type="project" value="UniProtKB-KW"/>
</dbReference>
<dbReference type="Gene3D" id="1.10.340.30">
    <property type="entry name" value="Hypothetical protein, domain 2"/>
    <property type="match status" value="1"/>
</dbReference>
<proteinExistence type="predicted"/>
<evidence type="ECO:0000313" key="3">
    <source>
        <dbReference type="Proteomes" id="UP000308760"/>
    </source>
</evidence>
<feature type="binding site" evidence="1">
    <location>
        <position position="224"/>
    </location>
    <ligand>
        <name>Zn(2+)</name>
        <dbReference type="ChEBI" id="CHEBI:29105"/>
    </ligand>
</feature>
<dbReference type="NCBIfam" id="TIGR00624">
    <property type="entry name" value="tag"/>
    <property type="match status" value="1"/>
</dbReference>
<feature type="binding site" evidence="1">
    <location>
        <position position="67"/>
    </location>
    <ligand>
        <name>Zn(2+)</name>
        <dbReference type="ChEBI" id="CHEBI:29105"/>
    </ligand>
</feature>
<dbReference type="SUPFAM" id="SSF48150">
    <property type="entry name" value="DNA-glycosylase"/>
    <property type="match status" value="1"/>
</dbReference>
<dbReference type="GO" id="GO:0006284">
    <property type="term" value="P:base-excision repair"/>
    <property type="evidence" value="ECO:0007669"/>
    <property type="project" value="InterPro"/>
</dbReference>
<reference evidence="2 3" key="2">
    <citation type="submission" date="2019-05" db="EMBL/GenBank/DDBJ databases">
        <title>Glycomyces buryatensis sp. nov.</title>
        <authorList>
            <person name="Nikitina E."/>
        </authorList>
    </citation>
    <scope>NUCLEOTIDE SEQUENCE [LARGE SCALE GENOMIC DNA]</scope>
    <source>
        <strain evidence="2 3">18</strain>
    </source>
</reference>
<dbReference type="AlphaFoldDB" id="A0A4S8Q1M1"/>
<feature type="binding site" evidence="1">
    <location>
        <position position="54"/>
    </location>
    <ligand>
        <name>Zn(2+)</name>
        <dbReference type="ChEBI" id="CHEBI:29105"/>
    </ligand>
</feature>
<protein>
    <submittedName>
        <fullName evidence="2">DNA-3-methyladenine glycosylase I</fullName>
    </submittedName>
</protein>
<comment type="caution">
    <text evidence="2">The sequence shown here is derived from an EMBL/GenBank/DDBJ whole genome shotgun (WGS) entry which is preliminary data.</text>
</comment>
<feature type="binding site" evidence="1">
    <location>
        <position position="220"/>
    </location>
    <ligand>
        <name>Zn(2+)</name>
        <dbReference type="ChEBI" id="CHEBI:29105"/>
    </ligand>
</feature>